<reference evidence="1 2" key="1">
    <citation type="submission" date="2016-10" db="EMBL/GenBank/DDBJ databases">
        <authorList>
            <person name="de Groot N.N."/>
        </authorList>
    </citation>
    <scope>NUCLEOTIDE SEQUENCE [LARGE SCALE GENOMIC DNA]</scope>
    <source>
        <strain evidence="1 2">CGMCC 1.7059</strain>
    </source>
</reference>
<proteinExistence type="predicted"/>
<dbReference type="Proteomes" id="UP000199675">
    <property type="component" value="Unassembled WGS sequence"/>
</dbReference>
<evidence type="ECO:0008006" key="3">
    <source>
        <dbReference type="Google" id="ProtNLM"/>
    </source>
</evidence>
<dbReference type="AlphaFoldDB" id="A0A1H2ZQL2"/>
<name>A0A1H2ZQL2_9GAMM</name>
<accession>A0A1H2ZQL2</accession>
<dbReference type="STRING" id="488533.SAMN04487960_10728"/>
<dbReference type="Pfam" id="PF08907">
    <property type="entry name" value="DUF1853"/>
    <property type="match status" value="1"/>
</dbReference>
<sequence length="300" mass="34459">MMTPDNNAWNTPAVRHLAWLCGAPSLICNELTRSLPDHLPENTFRRLRALDLQPEPLLDALSRSQSYRLGHYFEELYHFLLTWLLEWPVLARNAAIRSDQGSTLGELDFVVQNPVTNQFEHHEIAVKFYLGVPEHQGTRWFGPNPNDRLDLKTDRMLSHQLTMSQRPETRRVLAACGVSETIHPVLFMPGYLFHPIAPALPEPPLADWINPRHERGGWLYHSQLDLFDTRHWTPLQKPHWLGNFRQAMATPGELTEQSLSQVALSGRPALFAKMGKCPQGNGLREVERWFVVPDHWPGRA</sequence>
<dbReference type="OrthoDB" id="378654at2"/>
<evidence type="ECO:0000313" key="2">
    <source>
        <dbReference type="Proteomes" id="UP000199675"/>
    </source>
</evidence>
<organism evidence="1 2">
    <name type="scientific">Marinobacter mobilis</name>
    <dbReference type="NCBI Taxonomy" id="488533"/>
    <lineage>
        <taxon>Bacteria</taxon>
        <taxon>Pseudomonadati</taxon>
        <taxon>Pseudomonadota</taxon>
        <taxon>Gammaproteobacteria</taxon>
        <taxon>Pseudomonadales</taxon>
        <taxon>Marinobacteraceae</taxon>
        <taxon>Marinobacter</taxon>
    </lineage>
</organism>
<dbReference type="EMBL" id="FNNE01000007">
    <property type="protein sequence ID" value="SDX19677.1"/>
    <property type="molecule type" value="Genomic_DNA"/>
</dbReference>
<gene>
    <name evidence="1" type="ORF">SAMN04487960_10728</name>
</gene>
<dbReference type="RefSeq" id="WP_091814217.1">
    <property type="nucleotide sequence ID" value="NZ_FNNE01000007.1"/>
</dbReference>
<keyword evidence="2" id="KW-1185">Reference proteome</keyword>
<dbReference type="InterPro" id="IPR015003">
    <property type="entry name" value="DUF1853"/>
</dbReference>
<evidence type="ECO:0000313" key="1">
    <source>
        <dbReference type="EMBL" id="SDX19677.1"/>
    </source>
</evidence>
<protein>
    <recommendedName>
        <fullName evidence="3">DUF1853 domain-containing protein</fullName>
    </recommendedName>
</protein>